<dbReference type="RefSeq" id="WP_177233700.1">
    <property type="nucleotide sequence ID" value="NZ_FOIJ01000009.1"/>
</dbReference>
<evidence type="ECO:0000313" key="4">
    <source>
        <dbReference type="Proteomes" id="UP000199181"/>
    </source>
</evidence>
<feature type="region of interest" description="Disordered" evidence="1">
    <location>
        <begin position="535"/>
        <end position="555"/>
    </location>
</feature>
<dbReference type="Proteomes" id="UP000199181">
    <property type="component" value="Unassembled WGS sequence"/>
</dbReference>
<feature type="compositionally biased region" description="Basic residues" evidence="1">
    <location>
        <begin position="539"/>
        <end position="555"/>
    </location>
</feature>
<evidence type="ECO:0000313" key="3">
    <source>
        <dbReference type="EMBL" id="SEU19634.1"/>
    </source>
</evidence>
<dbReference type="Pfam" id="PF13538">
    <property type="entry name" value="UvrD_C_2"/>
    <property type="match status" value="1"/>
</dbReference>
<evidence type="ECO:0000256" key="1">
    <source>
        <dbReference type="SAM" id="MobiDB-lite"/>
    </source>
</evidence>
<protein>
    <submittedName>
        <fullName evidence="3">Superfamily I DNA and RNA helicases</fullName>
    </submittedName>
</protein>
<gene>
    <name evidence="3" type="ORF">SAMN05443639_109229</name>
</gene>
<sequence length="555" mass="61857">MIGLSDVVSYIAVGARIDRNTLKRVHAAVQRLGNARPAPAIQSRGELLAGPRAEVLAQIDREIVSLDRWQTRAALEFPAGPQRIRGLAGSGKTVILAHKAAILHASQPQARIALTYHVRTLYDTFRELVTRFYLEQQPVKVRPRDPDWTKLQILPCWGGREPGIYAEVARHVGVSPLTVIEANNRFGKPQAFAGACEEVLGAMGREEPPPLFDVVLIDEAQDLPRAFFEMVYRVTAPPKRVVWAYDDLQNLTSNETVSPAILFGADAVGQPRVPQLLREEGMADSDVVLPVCYRNTSWALTVAHSLGLGVYRRGGVSTRAPRLVQFYVDPEIWDEIGYIVEAGQLLPGCPVTLVRDPERSPTYFSRLLTPADAVQCHRFDDVEAEAAWVAEQIEGNLAHDGLVARQILIVSADPYFRIETAIPFIKALQQRNIEAHEARGNAVHGPDGAVSIAIVNRAKGNEAPMVYVVQSEHAATERNVLKRRNAMFTAITRSRAWIRITGSGDGMRIIEQEVAEVVSSDYRLRLTVPTKAELERMERQHRRDRMQRQRGVRKD</sequence>
<keyword evidence="3" id="KW-0347">Helicase</keyword>
<reference evidence="4" key="1">
    <citation type="submission" date="2016-10" db="EMBL/GenBank/DDBJ databases">
        <authorList>
            <person name="Varghese N."/>
            <person name="Submissions S."/>
        </authorList>
    </citation>
    <scope>NUCLEOTIDE SEQUENCE [LARGE SCALE GENOMIC DNA]</scope>
    <source>
        <strain evidence="4">DSM 16858</strain>
    </source>
</reference>
<proteinExistence type="predicted"/>
<evidence type="ECO:0000259" key="2">
    <source>
        <dbReference type="Pfam" id="PF13538"/>
    </source>
</evidence>
<keyword evidence="3" id="KW-0547">Nucleotide-binding</keyword>
<keyword evidence="3" id="KW-0067">ATP-binding</keyword>
<feature type="domain" description="UvrD-like helicase C-terminal" evidence="2">
    <location>
        <begin position="455"/>
        <end position="500"/>
    </location>
</feature>
<organism evidence="3 4">
    <name type="scientific">Stigmatella erecta</name>
    <dbReference type="NCBI Taxonomy" id="83460"/>
    <lineage>
        <taxon>Bacteria</taxon>
        <taxon>Pseudomonadati</taxon>
        <taxon>Myxococcota</taxon>
        <taxon>Myxococcia</taxon>
        <taxon>Myxococcales</taxon>
        <taxon>Cystobacterineae</taxon>
        <taxon>Archangiaceae</taxon>
        <taxon>Stigmatella</taxon>
    </lineage>
</organism>
<dbReference type="EMBL" id="FOIJ01000009">
    <property type="protein sequence ID" value="SEU19634.1"/>
    <property type="molecule type" value="Genomic_DNA"/>
</dbReference>
<dbReference type="InterPro" id="IPR027785">
    <property type="entry name" value="UvrD-like_helicase_C"/>
</dbReference>
<dbReference type="InterPro" id="IPR027417">
    <property type="entry name" value="P-loop_NTPase"/>
</dbReference>
<accession>A0A1I0K8M8</accession>
<dbReference type="GO" id="GO:0004386">
    <property type="term" value="F:helicase activity"/>
    <property type="evidence" value="ECO:0007669"/>
    <property type="project" value="UniProtKB-KW"/>
</dbReference>
<dbReference type="AlphaFoldDB" id="A0A1I0K8M8"/>
<keyword evidence="3" id="KW-0378">Hydrolase</keyword>
<dbReference type="Gene3D" id="3.40.50.300">
    <property type="entry name" value="P-loop containing nucleotide triphosphate hydrolases"/>
    <property type="match status" value="2"/>
</dbReference>
<name>A0A1I0K8M8_9BACT</name>
<keyword evidence="4" id="KW-1185">Reference proteome</keyword>
<dbReference type="SUPFAM" id="SSF52540">
    <property type="entry name" value="P-loop containing nucleoside triphosphate hydrolases"/>
    <property type="match status" value="1"/>
</dbReference>